<sequence>MILLVLTNEKPSLIVLPLHAGTNQVKRGILAYIGSVLRALR</sequence>
<keyword evidence="2" id="KW-1185">Reference proteome</keyword>
<accession>A0ACA9L3M2</accession>
<dbReference type="EMBL" id="CAJVPU010002857">
    <property type="protein sequence ID" value="CAG8508831.1"/>
    <property type="molecule type" value="Genomic_DNA"/>
</dbReference>
<reference evidence="1" key="1">
    <citation type="submission" date="2021-06" db="EMBL/GenBank/DDBJ databases">
        <authorList>
            <person name="Kallberg Y."/>
            <person name="Tangrot J."/>
            <person name="Rosling A."/>
        </authorList>
    </citation>
    <scope>NUCLEOTIDE SEQUENCE</scope>
    <source>
        <strain evidence="1">IL203A</strain>
    </source>
</reference>
<comment type="caution">
    <text evidence="1">The sequence shown here is derived from an EMBL/GenBank/DDBJ whole genome shotgun (WGS) entry which is preliminary data.</text>
</comment>
<gene>
    <name evidence="1" type="ORF">DHETER_LOCUS3360</name>
</gene>
<evidence type="ECO:0000313" key="1">
    <source>
        <dbReference type="EMBL" id="CAG8508831.1"/>
    </source>
</evidence>
<dbReference type="Proteomes" id="UP000789702">
    <property type="component" value="Unassembled WGS sequence"/>
</dbReference>
<organism evidence="1 2">
    <name type="scientific">Dentiscutata heterogama</name>
    <dbReference type="NCBI Taxonomy" id="1316150"/>
    <lineage>
        <taxon>Eukaryota</taxon>
        <taxon>Fungi</taxon>
        <taxon>Fungi incertae sedis</taxon>
        <taxon>Mucoromycota</taxon>
        <taxon>Glomeromycotina</taxon>
        <taxon>Glomeromycetes</taxon>
        <taxon>Diversisporales</taxon>
        <taxon>Gigasporaceae</taxon>
        <taxon>Dentiscutata</taxon>
    </lineage>
</organism>
<protein>
    <submittedName>
        <fullName evidence="1">9340_t:CDS:1</fullName>
    </submittedName>
</protein>
<evidence type="ECO:0000313" key="2">
    <source>
        <dbReference type="Proteomes" id="UP000789702"/>
    </source>
</evidence>
<name>A0ACA9L3M2_9GLOM</name>
<proteinExistence type="predicted"/>
<feature type="non-terminal residue" evidence="1">
    <location>
        <position position="41"/>
    </location>
</feature>